<keyword evidence="2" id="KW-1185">Reference proteome</keyword>
<proteinExistence type="predicted"/>
<dbReference type="SUPFAM" id="SSF143100">
    <property type="entry name" value="TTHA1013/TTHA0281-like"/>
    <property type="match status" value="1"/>
</dbReference>
<protein>
    <submittedName>
        <fullName evidence="1">Type II toxin-antitoxin system HicB family antitoxin</fullName>
    </submittedName>
</protein>
<accession>A0A839HBG1</accession>
<dbReference type="Gene3D" id="3.30.160.250">
    <property type="match status" value="1"/>
</dbReference>
<reference evidence="1 2" key="1">
    <citation type="journal article" date="2020" name="Arch. Microbiol.">
        <title>The genome sequence of the giant phototrophic gammaproteobacterium Thiospirillum jenense gives insight into its physiological properties and phylogenetic relationships.</title>
        <authorList>
            <person name="Imhoff J.F."/>
            <person name="Meyer T.E."/>
            <person name="Kyndt J.A."/>
        </authorList>
    </citation>
    <scope>NUCLEOTIDE SEQUENCE [LARGE SCALE GENOMIC DNA]</scope>
    <source>
        <strain evidence="1 2">DSM 216</strain>
    </source>
</reference>
<dbReference type="Proteomes" id="UP000548632">
    <property type="component" value="Unassembled WGS sequence"/>
</dbReference>
<dbReference type="RefSeq" id="WP_182583541.1">
    <property type="nucleotide sequence ID" value="NZ_JABVCQ010000011.1"/>
</dbReference>
<dbReference type="EMBL" id="JABVCQ010000011">
    <property type="protein sequence ID" value="MBB1125914.1"/>
    <property type="molecule type" value="Genomic_DNA"/>
</dbReference>
<name>A0A839HBG1_9GAMM</name>
<evidence type="ECO:0000313" key="1">
    <source>
        <dbReference type="EMBL" id="MBB1125914.1"/>
    </source>
</evidence>
<organism evidence="1 2">
    <name type="scientific">Thiospirillum jenense</name>
    <dbReference type="NCBI Taxonomy" id="1653858"/>
    <lineage>
        <taxon>Bacteria</taxon>
        <taxon>Pseudomonadati</taxon>
        <taxon>Pseudomonadota</taxon>
        <taxon>Gammaproteobacteria</taxon>
        <taxon>Chromatiales</taxon>
        <taxon>Chromatiaceae</taxon>
        <taxon>Thiospirillum</taxon>
    </lineage>
</organism>
<evidence type="ECO:0000313" key="2">
    <source>
        <dbReference type="Proteomes" id="UP000548632"/>
    </source>
</evidence>
<gene>
    <name evidence="1" type="ORF">HUK38_06670</name>
</gene>
<dbReference type="InterPro" id="IPR035069">
    <property type="entry name" value="TTHA1013/TTHA0281-like"/>
</dbReference>
<dbReference type="AlphaFoldDB" id="A0A839HBG1"/>
<sequence>MYANYTAVIKQNGDWWIGWIEEIPGVNCQEKTREALLNTLRITLQEAIEFNRTDAIAAAGVNYTEEHIAV</sequence>
<comment type="caution">
    <text evidence="1">The sequence shown here is derived from an EMBL/GenBank/DDBJ whole genome shotgun (WGS) entry which is preliminary data.</text>
</comment>